<organism evidence="2 3">
    <name type="scientific">Plakobranchus ocellatus</name>
    <dbReference type="NCBI Taxonomy" id="259542"/>
    <lineage>
        <taxon>Eukaryota</taxon>
        <taxon>Metazoa</taxon>
        <taxon>Spiralia</taxon>
        <taxon>Lophotrochozoa</taxon>
        <taxon>Mollusca</taxon>
        <taxon>Gastropoda</taxon>
        <taxon>Heterobranchia</taxon>
        <taxon>Euthyneura</taxon>
        <taxon>Panpulmonata</taxon>
        <taxon>Sacoglossa</taxon>
        <taxon>Placobranchoidea</taxon>
        <taxon>Plakobranchidae</taxon>
        <taxon>Plakobranchus</taxon>
    </lineage>
</organism>
<gene>
    <name evidence="2" type="ORF">PoB_007072200</name>
</gene>
<evidence type="ECO:0008006" key="4">
    <source>
        <dbReference type="Google" id="ProtNLM"/>
    </source>
</evidence>
<proteinExistence type="predicted"/>
<sequence length="185" mass="21306">MVFLFLFSVIHLFAPLTTREPNRNHMSFHLDCYSFSDTQPHFIGGRIEVKIRACVYVSVFVCSCYLPPSAGVKKRLFKGWIFKQQRNETKEGTLTGKLGGERENIRSLDTLQMSRPQRDGRCVEAKVGHPVTDGWMDEQRHARMDGWIDGCVKRGIQSELTVSKKIQKHKQAKGLNKMQDSTLFW</sequence>
<comment type="caution">
    <text evidence="2">The sequence shown here is derived from an EMBL/GenBank/DDBJ whole genome shotgun (WGS) entry which is preliminary data.</text>
</comment>
<dbReference type="EMBL" id="BLXT01007937">
    <property type="protein sequence ID" value="GFO44217.1"/>
    <property type="molecule type" value="Genomic_DNA"/>
</dbReference>
<keyword evidence="3" id="KW-1185">Reference proteome</keyword>
<accession>A0AAV4DIX5</accession>
<dbReference type="Proteomes" id="UP000735302">
    <property type="component" value="Unassembled WGS sequence"/>
</dbReference>
<dbReference type="AlphaFoldDB" id="A0AAV4DIX5"/>
<protein>
    <recommendedName>
        <fullName evidence="4">Secreted protein</fullName>
    </recommendedName>
</protein>
<feature type="chain" id="PRO_5043405428" description="Secreted protein" evidence="1">
    <location>
        <begin position="20"/>
        <end position="185"/>
    </location>
</feature>
<reference evidence="2 3" key="1">
    <citation type="journal article" date="2021" name="Elife">
        <title>Chloroplast acquisition without the gene transfer in kleptoplastic sea slugs, Plakobranchus ocellatus.</title>
        <authorList>
            <person name="Maeda T."/>
            <person name="Takahashi S."/>
            <person name="Yoshida T."/>
            <person name="Shimamura S."/>
            <person name="Takaki Y."/>
            <person name="Nagai Y."/>
            <person name="Toyoda A."/>
            <person name="Suzuki Y."/>
            <person name="Arimoto A."/>
            <person name="Ishii H."/>
            <person name="Satoh N."/>
            <person name="Nishiyama T."/>
            <person name="Hasebe M."/>
            <person name="Maruyama T."/>
            <person name="Minagawa J."/>
            <person name="Obokata J."/>
            <person name="Shigenobu S."/>
        </authorList>
    </citation>
    <scope>NUCLEOTIDE SEQUENCE [LARGE SCALE GENOMIC DNA]</scope>
</reference>
<name>A0AAV4DIX5_9GAST</name>
<evidence type="ECO:0000313" key="2">
    <source>
        <dbReference type="EMBL" id="GFO44217.1"/>
    </source>
</evidence>
<keyword evidence="1" id="KW-0732">Signal</keyword>
<feature type="signal peptide" evidence="1">
    <location>
        <begin position="1"/>
        <end position="19"/>
    </location>
</feature>
<evidence type="ECO:0000313" key="3">
    <source>
        <dbReference type="Proteomes" id="UP000735302"/>
    </source>
</evidence>
<evidence type="ECO:0000256" key="1">
    <source>
        <dbReference type="SAM" id="SignalP"/>
    </source>
</evidence>